<comment type="caution">
    <text evidence="1">The sequence shown here is derived from an EMBL/GenBank/DDBJ whole genome shotgun (WGS) entry which is preliminary data.</text>
</comment>
<proteinExistence type="predicted"/>
<evidence type="ECO:0000313" key="1">
    <source>
        <dbReference type="EMBL" id="GME84958.1"/>
    </source>
</evidence>
<name>A0ACB5TBH8_AMBMO</name>
<organism evidence="1 2">
    <name type="scientific">Ambrosiozyma monospora</name>
    <name type="common">Yeast</name>
    <name type="synonym">Endomycopsis monosporus</name>
    <dbReference type="NCBI Taxonomy" id="43982"/>
    <lineage>
        <taxon>Eukaryota</taxon>
        <taxon>Fungi</taxon>
        <taxon>Dikarya</taxon>
        <taxon>Ascomycota</taxon>
        <taxon>Saccharomycotina</taxon>
        <taxon>Pichiomycetes</taxon>
        <taxon>Pichiales</taxon>
        <taxon>Pichiaceae</taxon>
        <taxon>Ambrosiozyma</taxon>
    </lineage>
</organism>
<protein>
    <submittedName>
        <fullName evidence="1">Unnamed protein product</fullName>
    </submittedName>
</protein>
<dbReference type="Proteomes" id="UP001165064">
    <property type="component" value="Unassembled WGS sequence"/>
</dbReference>
<dbReference type="EMBL" id="BSXS01005971">
    <property type="protein sequence ID" value="GME84958.1"/>
    <property type="molecule type" value="Genomic_DNA"/>
</dbReference>
<keyword evidence="2" id="KW-1185">Reference proteome</keyword>
<reference evidence="1" key="1">
    <citation type="submission" date="2023-04" db="EMBL/GenBank/DDBJ databases">
        <title>Ambrosiozyma monospora NBRC 10751.</title>
        <authorList>
            <person name="Ichikawa N."/>
            <person name="Sato H."/>
            <person name="Tonouchi N."/>
        </authorList>
    </citation>
    <scope>NUCLEOTIDE SEQUENCE</scope>
    <source>
        <strain evidence="1">NBRC 10751</strain>
    </source>
</reference>
<gene>
    <name evidence="1" type="ORF">Amon02_000723900</name>
</gene>
<sequence length="294" mass="33151">MTFTNEYPYNKFLIIGKNQVTKNLFNQSLKNSKCQTKPTFCLGSALVNAYSRRLQLLHREIEIDIHENSNDKTKNDNIRHIQEALSEILKIEYDTKAAWERVELACVFLGSERTIDDESLLGLQGAATGVRGAAVNSDCEDGIVPLKEISSIVDLFSMRGIKLIIVTSDADVDSKVTEELGKLDDVTVVNLNDVLSESTLGDKKNDGIVTMTSDAYESLYNHLLETIMDNWPELHPANLPYKLPHWTQLTHDADLRKNPMFGHSSKSICIQTIPIRRIRCHLQETNLHHGCSIE</sequence>
<evidence type="ECO:0000313" key="2">
    <source>
        <dbReference type="Proteomes" id="UP001165064"/>
    </source>
</evidence>
<accession>A0ACB5TBH8</accession>